<comment type="caution">
    <text evidence="2">The sequence shown here is derived from an EMBL/GenBank/DDBJ whole genome shotgun (WGS) entry which is preliminary data.</text>
</comment>
<dbReference type="InterPro" id="IPR029063">
    <property type="entry name" value="SAM-dependent_MTases_sf"/>
</dbReference>
<sequence length="236" mass="27186">MSAVSWLLPLVVLLKVNKTFRNKFFSVVLMDFLTPLERRVEPFRKRAFEVLQEHLSNRKRSTPLEILEIGIGGGANLEYYPENSNLTALDKNETFSQYFEDNKKKFSHITYKKMVSSMAENMEGIEDSSMDVVVDTYVLCSVQDVKAVIKEVKRVLKPEGKFLFLEHVAFPDSHLGAKVQSFAAPLWKLFFDGCILNRKIAEEIRKDGFPNVECETKYPSDLWMFFRPQVIGIGTK</sequence>
<dbReference type="EMBL" id="BPLR01004278">
    <property type="protein sequence ID" value="GIX93624.1"/>
    <property type="molecule type" value="Genomic_DNA"/>
</dbReference>
<protein>
    <submittedName>
        <fullName evidence="2">Methyltransferase-like protein 7B</fullName>
    </submittedName>
</protein>
<dbReference type="Proteomes" id="UP001054945">
    <property type="component" value="Unassembled WGS sequence"/>
</dbReference>
<name>A0AAV4P9A3_CAEEX</name>
<proteinExistence type="predicted"/>
<gene>
    <name evidence="2" type="primary">Mettl7b</name>
    <name evidence="2" type="ORF">CEXT_319101</name>
</gene>
<dbReference type="Pfam" id="PF08241">
    <property type="entry name" value="Methyltransf_11"/>
    <property type="match status" value="1"/>
</dbReference>
<evidence type="ECO:0000313" key="2">
    <source>
        <dbReference type="EMBL" id="GIX93624.1"/>
    </source>
</evidence>
<dbReference type="PANTHER" id="PTHR45036">
    <property type="entry name" value="METHYLTRANSFERASE LIKE 7B"/>
    <property type="match status" value="1"/>
</dbReference>
<dbReference type="GO" id="GO:0008757">
    <property type="term" value="F:S-adenosylmethionine-dependent methyltransferase activity"/>
    <property type="evidence" value="ECO:0007669"/>
    <property type="project" value="InterPro"/>
</dbReference>
<dbReference type="AlphaFoldDB" id="A0AAV4P9A3"/>
<keyword evidence="2" id="KW-0489">Methyltransferase</keyword>
<reference evidence="2 3" key="1">
    <citation type="submission" date="2021-06" db="EMBL/GenBank/DDBJ databases">
        <title>Caerostris extrusa draft genome.</title>
        <authorList>
            <person name="Kono N."/>
            <person name="Arakawa K."/>
        </authorList>
    </citation>
    <scope>NUCLEOTIDE SEQUENCE [LARGE SCALE GENOMIC DNA]</scope>
</reference>
<dbReference type="InterPro" id="IPR052356">
    <property type="entry name" value="Thiol_S-MT"/>
</dbReference>
<keyword evidence="2" id="KW-0808">Transferase</keyword>
<dbReference type="SUPFAM" id="SSF53335">
    <property type="entry name" value="S-adenosyl-L-methionine-dependent methyltransferases"/>
    <property type="match status" value="1"/>
</dbReference>
<dbReference type="Gene3D" id="3.40.50.150">
    <property type="entry name" value="Vaccinia Virus protein VP39"/>
    <property type="match status" value="1"/>
</dbReference>
<dbReference type="GO" id="GO:0032259">
    <property type="term" value="P:methylation"/>
    <property type="evidence" value="ECO:0007669"/>
    <property type="project" value="UniProtKB-KW"/>
</dbReference>
<accession>A0AAV4P9A3</accession>
<feature type="domain" description="Methyltransferase type 11" evidence="1">
    <location>
        <begin position="67"/>
        <end position="164"/>
    </location>
</feature>
<dbReference type="PANTHER" id="PTHR45036:SF1">
    <property type="entry name" value="METHYLTRANSFERASE LIKE 7A"/>
    <property type="match status" value="1"/>
</dbReference>
<organism evidence="2 3">
    <name type="scientific">Caerostris extrusa</name>
    <name type="common">Bark spider</name>
    <name type="synonym">Caerostris bankana</name>
    <dbReference type="NCBI Taxonomy" id="172846"/>
    <lineage>
        <taxon>Eukaryota</taxon>
        <taxon>Metazoa</taxon>
        <taxon>Ecdysozoa</taxon>
        <taxon>Arthropoda</taxon>
        <taxon>Chelicerata</taxon>
        <taxon>Arachnida</taxon>
        <taxon>Araneae</taxon>
        <taxon>Araneomorphae</taxon>
        <taxon>Entelegynae</taxon>
        <taxon>Araneoidea</taxon>
        <taxon>Araneidae</taxon>
        <taxon>Caerostris</taxon>
    </lineage>
</organism>
<dbReference type="InterPro" id="IPR013216">
    <property type="entry name" value="Methyltransf_11"/>
</dbReference>
<evidence type="ECO:0000313" key="3">
    <source>
        <dbReference type="Proteomes" id="UP001054945"/>
    </source>
</evidence>
<dbReference type="CDD" id="cd02440">
    <property type="entry name" value="AdoMet_MTases"/>
    <property type="match status" value="1"/>
</dbReference>
<evidence type="ECO:0000259" key="1">
    <source>
        <dbReference type="Pfam" id="PF08241"/>
    </source>
</evidence>
<keyword evidence="3" id="KW-1185">Reference proteome</keyword>